<name>A0A518ATK9_9BACT</name>
<dbReference type="InterPro" id="IPR050410">
    <property type="entry name" value="CCR4/nocturin_mRNA_transcr"/>
</dbReference>
<dbReference type="GO" id="GO:0000175">
    <property type="term" value="F:3'-5'-RNA exonuclease activity"/>
    <property type="evidence" value="ECO:0007669"/>
    <property type="project" value="TreeGrafter"/>
</dbReference>
<gene>
    <name evidence="3" type="ORF">Pan181_42610</name>
</gene>
<dbReference type="Gene3D" id="3.60.10.10">
    <property type="entry name" value="Endonuclease/exonuclease/phosphatase"/>
    <property type="match status" value="1"/>
</dbReference>
<keyword evidence="3" id="KW-0269">Exonuclease</keyword>
<dbReference type="InterPro" id="IPR036691">
    <property type="entry name" value="Endo/exonu/phosph_ase_sf"/>
</dbReference>
<dbReference type="AlphaFoldDB" id="A0A518ATK9"/>
<feature type="domain" description="Endonuclease/exonuclease/phosphatase" evidence="2">
    <location>
        <begin position="27"/>
        <end position="282"/>
    </location>
</feature>
<dbReference type="PANTHER" id="PTHR12121">
    <property type="entry name" value="CARBON CATABOLITE REPRESSOR PROTEIN 4"/>
    <property type="match status" value="1"/>
</dbReference>
<keyword evidence="3" id="KW-0255">Endonuclease</keyword>
<feature type="chain" id="PRO_5022004208" evidence="1">
    <location>
        <begin position="21"/>
        <end position="294"/>
    </location>
</feature>
<feature type="signal peptide" evidence="1">
    <location>
        <begin position="1"/>
        <end position="20"/>
    </location>
</feature>
<keyword evidence="3" id="KW-0378">Hydrolase</keyword>
<evidence type="ECO:0000259" key="2">
    <source>
        <dbReference type="Pfam" id="PF03372"/>
    </source>
</evidence>
<keyword evidence="3" id="KW-0540">Nuclease</keyword>
<dbReference type="InterPro" id="IPR005135">
    <property type="entry name" value="Endo/exonuclease/phosphatase"/>
</dbReference>
<dbReference type="CDD" id="cd09083">
    <property type="entry name" value="EEP-1"/>
    <property type="match status" value="1"/>
</dbReference>
<keyword evidence="1" id="KW-0732">Signal</keyword>
<dbReference type="SUPFAM" id="SSF56219">
    <property type="entry name" value="DNase I-like"/>
    <property type="match status" value="1"/>
</dbReference>
<sequence length="294" mass="32727" precursor="true">MKYLVFLLLLVMVVSAPIKAAEPLKVMTFNIRYDGGKRSLPGPETPWIAANGKNRRDLVLDVVETADPDLLGLQEALPHQVQSVCDRMKAHKCYSVGRDDGQQAGEHCTLLYRADRFEVVDQGTFWLCSTPDKAGAKHPDAACARIASWLRLKDLKNSKAELLVLNAHWDHRSQPAREYAAQAIVDHLAKLGIVDNVIVMGDFNANPGNKAVKLLLEDKRVPLVDCYRAVHTKPSEDERSFNGFTGETKGERIDYLLAGKGLLPTSAEIVRTSFNGVYPSDHYPIVVEMTYDQK</sequence>
<organism evidence="3 4">
    <name type="scientific">Aeoliella mucimassa</name>
    <dbReference type="NCBI Taxonomy" id="2527972"/>
    <lineage>
        <taxon>Bacteria</taxon>
        <taxon>Pseudomonadati</taxon>
        <taxon>Planctomycetota</taxon>
        <taxon>Planctomycetia</taxon>
        <taxon>Pirellulales</taxon>
        <taxon>Lacipirellulaceae</taxon>
        <taxon>Aeoliella</taxon>
    </lineage>
</organism>
<reference evidence="3 4" key="1">
    <citation type="submission" date="2019-02" db="EMBL/GenBank/DDBJ databases">
        <title>Deep-cultivation of Planctomycetes and their phenomic and genomic characterization uncovers novel biology.</title>
        <authorList>
            <person name="Wiegand S."/>
            <person name="Jogler M."/>
            <person name="Boedeker C."/>
            <person name="Pinto D."/>
            <person name="Vollmers J."/>
            <person name="Rivas-Marin E."/>
            <person name="Kohn T."/>
            <person name="Peeters S.H."/>
            <person name="Heuer A."/>
            <person name="Rast P."/>
            <person name="Oberbeckmann S."/>
            <person name="Bunk B."/>
            <person name="Jeske O."/>
            <person name="Meyerdierks A."/>
            <person name="Storesund J.E."/>
            <person name="Kallscheuer N."/>
            <person name="Luecker S."/>
            <person name="Lage O.M."/>
            <person name="Pohl T."/>
            <person name="Merkel B.J."/>
            <person name="Hornburger P."/>
            <person name="Mueller R.-W."/>
            <person name="Bruemmer F."/>
            <person name="Labrenz M."/>
            <person name="Spormann A.M."/>
            <person name="Op den Camp H."/>
            <person name="Overmann J."/>
            <person name="Amann R."/>
            <person name="Jetten M.S.M."/>
            <person name="Mascher T."/>
            <person name="Medema M.H."/>
            <person name="Devos D.P."/>
            <person name="Kaster A.-K."/>
            <person name="Ovreas L."/>
            <person name="Rohde M."/>
            <person name="Galperin M.Y."/>
            <person name="Jogler C."/>
        </authorList>
    </citation>
    <scope>NUCLEOTIDE SEQUENCE [LARGE SCALE GENOMIC DNA]</scope>
    <source>
        <strain evidence="3 4">Pan181</strain>
    </source>
</reference>
<accession>A0A518ATK9</accession>
<keyword evidence="4" id="KW-1185">Reference proteome</keyword>
<dbReference type="EMBL" id="CP036278">
    <property type="protein sequence ID" value="QDU58035.1"/>
    <property type="molecule type" value="Genomic_DNA"/>
</dbReference>
<dbReference type="RefSeq" id="WP_145249549.1">
    <property type="nucleotide sequence ID" value="NZ_CP036278.1"/>
</dbReference>
<dbReference type="Proteomes" id="UP000315750">
    <property type="component" value="Chromosome"/>
</dbReference>
<proteinExistence type="predicted"/>
<evidence type="ECO:0000313" key="4">
    <source>
        <dbReference type="Proteomes" id="UP000315750"/>
    </source>
</evidence>
<dbReference type="GO" id="GO:0004519">
    <property type="term" value="F:endonuclease activity"/>
    <property type="evidence" value="ECO:0007669"/>
    <property type="project" value="UniProtKB-KW"/>
</dbReference>
<evidence type="ECO:0000256" key="1">
    <source>
        <dbReference type="SAM" id="SignalP"/>
    </source>
</evidence>
<dbReference type="PANTHER" id="PTHR12121:SF36">
    <property type="entry name" value="ENDONUCLEASE_EXONUCLEASE_PHOSPHATASE DOMAIN-CONTAINING PROTEIN"/>
    <property type="match status" value="1"/>
</dbReference>
<evidence type="ECO:0000313" key="3">
    <source>
        <dbReference type="EMBL" id="QDU58035.1"/>
    </source>
</evidence>
<dbReference type="OrthoDB" id="9793162at2"/>
<dbReference type="Pfam" id="PF03372">
    <property type="entry name" value="Exo_endo_phos"/>
    <property type="match status" value="1"/>
</dbReference>
<dbReference type="KEGG" id="amuc:Pan181_42610"/>
<protein>
    <submittedName>
        <fullName evidence="3">Endonuclease/Exonuclease/phosphatase family protein</fullName>
    </submittedName>
</protein>